<evidence type="ECO:0000256" key="6">
    <source>
        <dbReference type="RuleBase" id="RU004007"/>
    </source>
</evidence>
<dbReference type="NCBIfam" id="NF003260">
    <property type="entry name" value="PRK04223.1"/>
    <property type="match status" value="1"/>
</dbReference>
<keyword evidence="3 4" id="KW-0687">Ribonucleoprotein</keyword>
<dbReference type="Proteomes" id="UP000195607">
    <property type="component" value="Chromosome I"/>
</dbReference>
<comment type="function">
    <text evidence="4 6">This protein binds specifically to 23S rRNA. It makes multiple contacts with different domains of the 23S rRNA in the assembled 50S subunit and ribosome.</text>
</comment>
<dbReference type="GO" id="GO:0003735">
    <property type="term" value="F:structural constituent of ribosome"/>
    <property type="evidence" value="ECO:0007669"/>
    <property type="project" value="UniProtKB-UniRule"/>
</dbReference>
<proteinExistence type="inferred from homology"/>
<keyword evidence="9" id="KW-1185">Reference proteome</keyword>
<gene>
    <name evidence="4" type="primary">rpl22</name>
    <name evidence="8" type="ORF">CPM_1565</name>
    <name evidence="7" type="ORF">CSP5_1575</name>
</gene>
<organism evidence="7 10">
    <name type="scientific">Cuniculiplasma divulgatum</name>
    <dbReference type="NCBI Taxonomy" id="1673428"/>
    <lineage>
        <taxon>Archaea</taxon>
        <taxon>Methanobacteriati</taxon>
        <taxon>Thermoplasmatota</taxon>
        <taxon>Thermoplasmata</taxon>
        <taxon>Thermoplasmatales</taxon>
        <taxon>Cuniculiplasmataceae</taxon>
        <taxon>Cuniculiplasma</taxon>
    </lineage>
</organism>
<dbReference type="PANTHER" id="PTHR11593:SF10">
    <property type="entry name" value="60S RIBOSOMAL PROTEIN L17"/>
    <property type="match status" value="1"/>
</dbReference>
<evidence type="ECO:0000256" key="4">
    <source>
        <dbReference type="HAMAP-Rule" id="MF_01331"/>
    </source>
</evidence>
<sequence length="149" mass="16809">MKGYSLNEIPEKSARSIRKNCNISLKDAVNIAHNLKGMNLSKAEALLDDVMNKQRPIKYFRYLDSVSHRKGYGPGRYPVRAVKQFKTLIDNVKANAEFKGLDTDSLRISLITANKGPMLKRFTPKAYGRAGANNRDMVHLSIVVEEVEE</sequence>
<evidence type="ECO:0000313" key="9">
    <source>
        <dbReference type="Proteomes" id="UP000187822"/>
    </source>
</evidence>
<dbReference type="GO" id="GO:0022625">
    <property type="term" value="C:cytosolic large ribosomal subunit"/>
    <property type="evidence" value="ECO:0007669"/>
    <property type="project" value="UniProtKB-UniRule"/>
</dbReference>
<dbReference type="Gene3D" id="3.90.470.10">
    <property type="entry name" value="Ribosomal protein L22/L17"/>
    <property type="match status" value="1"/>
</dbReference>
<dbReference type="NCBIfam" id="TIGR01038">
    <property type="entry name" value="uL22_arch_euk"/>
    <property type="match status" value="1"/>
</dbReference>
<comment type="function">
    <text evidence="4">The globular domain of the protein is located near the polypeptide exit tunnel on the outside of the subunit, while an extended beta-hairpin is found that lines the wall of the exit tunnel in the center of the 70S ribosome.</text>
</comment>
<reference evidence="9" key="3">
    <citation type="submission" date="2016-06" db="EMBL/GenBank/DDBJ databases">
        <authorList>
            <person name="Toshchakov V.S."/>
        </authorList>
    </citation>
    <scope>NUCLEOTIDE SEQUENCE [LARGE SCALE GENOMIC DNA]</scope>
    <source>
        <strain>PM4 (JCM 30641</strain>
        <strain evidence="9">\VKM B-2940)</strain>
    </source>
</reference>
<dbReference type="RefSeq" id="WP_021790161.1">
    <property type="nucleotide sequence ID" value="NZ_LT671858.1"/>
</dbReference>
<evidence type="ECO:0000313" key="10">
    <source>
        <dbReference type="Proteomes" id="UP000195607"/>
    </source>
</evidence>
<dbReference type="KEGG" id="cdiv:CPM_1565"/>
<evidence type="ECO:0000256" key="5">
    <source>
        <dbReference type="RuleBase" id="RU004005"/>
    </source>
</evidence>
<protein>
    <recommendedName>
        <fullName evidence="4">Large ribosomal subunit protein uL22</fullName>
    </recommendedName>
</protein>
<dbReference type="EMBL" id="LT671858">
    <property type="protein sequence ID" value="SIM78052.1"/>
    <property type="molecule type" value="Genomic_DNA"/>
</dbReference>
<keyword evidence="4 6" id="KW-0694">RNA-binding</keyword>
<dbReference type="InterPro" id="IPR057265">
    <property type="entry name" value="Ribosomal_uL22_arc-type"/>
</dbReference>
<keyword evidence="4 6" id="KW-0699">rRNA-binding</keyword>
<dbReference type="GO" id="GO:0019843">
    <property type="term" value="F:rRNA binding"/>
    <property type="evidence" value="ECO:0007669"/>
    <property type="project" value="UniProtKB-UniRule"/>
</dbReference>
<reference evidence="8" key="2">
    <citation type="submission" date="2016-06" db="EMBL/GenBank/DDBJ databases">
        <authorList>
            <person name="Olsen C.W."/>
            <person name="Carey S."/>
            <person name="Hinshaw L."/>
            <person name="Karasin A.I."/>
        </authorList>
    </citation>
    <scope>NUCLEOTIDE SEQUENCE [LARGE SCALE GENOMIC DNA]</scope>
    <source>
        <strain evidence="8">PM4</strain>
    </source>
</reference>
<keyword evidence="2 4" id="KW-0689">Ribosomal protein</keyword>
<evidence type="ECO:0000256" key="3">
    <source>
        <dbReference type="ARBA" id="ARBA00023274"/>
    </source>
</evidence>
<dbReference type="SUPFAM" id="SSF54843">
    <property type="entry name" value="Ribosomal protein L22"/>
    <property type="match status" value="1"/>
</dbReference>
<dbReference type="Pfam" id="PF00237">
    <property type="entry name" value="Ribosomal_L22"/>
    <property type="match status" value="1"/>
</dbReference>
<evidence type="ECO:0000313" key="8">
    <source>
        <dbReference type="EMBL" id="SJK85354.1"/>
    </source>
</evidence>
<evidence type="ECO:0000256" key="1">
    <source>
        <dbReference type="ARBA" id="ARBA00009451"/>
    </source>
</evidence>
<dbReference type="InterPro" id="IPR005721">
    <property type="entry name" value="Ribosomal_uL22_euk/arc"/>
</dbReference>
<evidence type="ECO:0000313" key="7">
    <source>
        <dbReference type="EMBL" id="SIM78052.1"/>
    </source>
</evidence>
<comment type="subunit">
    <text evidence="4 6">Part of the 50S ribosomal subunit.</text>
</comment>
<dbReference type="EMBL" id="LT719092">
    <property type="protein sequence ID" value="SJK85354.1"/>
    <property type="molecule type" value="Genomic_DNA"/>
</dbReference>
<dbReference type="InterPro" id="IPR001063">
    <property type="entry name" value="Ribosomal_uL22"/>
</dbReference>
<dbReference type="OrthoDB" id="314984at2157"/>
<accession>A0A1N5VYH5</accession>
<dbReference type="HAMAP" id="MF_01331_A">
    <property type="entry name" value="Ribosomal_uL22_A"/>
    <property type="match status" value="1"/>
</dbReference>
<name>A0A1N5VYH5_9ARCH</name>
<evidence type="ECO:0000256" key="2">
    <source>
        <dbReference type="ARBA" id="ARBA00022980"/>
    </source>
</evidence>
<comment type="similarity">
    <text evidence="1 4 5">Belongs to the universal ribosomal protein uL22 family.</text>
</comment>
<reference evidence="7 10" key="1">
    <citation type="submission" date="2016-04" db="EMBL/GenBank/DDBJ databases">
        <authorList>
            <person name="Evans L.H."/>
            <person name="Alamgir A."/>
            <person name="Owens N."/>
            <person name="Weber N.D."/>
            <person name="Virtaneva K."/>
            <person name="Barbian K."/>
            <person name="Babar A."/>
            <person name="Rosenke K."/>
        </authorList>
    </citation>
    <scope>NUCLEOTIDE SEQUENCE [LARGE SCALE GENOMIC DNA]</scope>
    <source>
        <strain evidence="7">S5</strain>
        <strain evidence="10">S5(T) (JCM 30642 \VKM B-2941)</strain>
    </source>
</reference>
<dbReference type="Proteomes" id="UP000187822">
    <property type="component" value="Chromosome I"/>
</dbReference>
<dbReference type="PANTHER" id="PTHR11593">
    <property type="entry name" value="60S RIBOSOMAL PROTEIN L17"/>
    <property type="match status" value="1"/>
</dbReference>
<dbReference type="InterPro" id="IPR036394">
    <property type="entry name" value="Ribosomal_uL22_sf"/>
</dbReference>
<dbReference type="AlphaFoldDB" id="A0A1N5VYH5"/>
<dbReference type="STRING" id="1673428.CPM_1565"/>
<dbReference type="GeneID" id="41588816"/>
<dbReference type="GO" id="GO:0002181">
    <property type="term" value="P:cytoplasmic translation"/>
    <property type="evidence" value="ECO:0007669"/>
    <property type="project" value="TreeGrafter"/>
</dbReference>